<accession>A0A9R1WLS8</accession>
<proteinExistence type="predicted"/>
<keyword evidence="2" id="KW-0548">Nucleotidyltransferase</keyword>
<dbReference type="GO" id="GO:0016787">
    <property type="term" value="F:hydrolase activity"/>
    <property type="evidence" value="ECO:0007669"/>
    <property type="project" value="UniProtKB-KW"/>
</dbReference>
<gene>
    <name evidence="8" type="ORF">LSAT_V11C100009940</name>
</gene>
<sequence length="235" mass="26113">MDSGSERGLEKLNDALQKLPALASPLLGEMLQMYLAASKDFISSVLVVEREGKKIPIHFVSRALQGPEGNYPALEKLVIALVYAVRRLRRYFQAHKVEVMTSYPIKQVLLRPKKSGRLAKWAIELGEHDIQYHPKTSIKPHALTDFLVEILDTIKGVSMTISVDPLEPEVGKEIWNLYIDGATSKEGSGAGLILQSPKGEEITYALRFVFQVSNNEAEYKALLTGLRLAKEVGAK</sequence>
<dbReference type="InterPro" id="IPR043502">
    <property type="entry name" value="DNA/RNA_pol_sf"/>
</dbReference>
<dbReference type="AlphaFoldDB" id="A0A9R1WLS8"/>
<dbReference type="GO" id="GO:0003676">
    <property type="term" value="F:nucleic acid binding"/>
    <property type="evidence" value="ECO:0007669"/>
    <property type="project" value="InterPro"/>
</dbReference>
<dbReference type="EMBL" id="NBSK02000001">
    <property type="protein sequence ID" value="KAJ0224816.1"/>
    <property type="molecule type" value="Genomic_DNA"/>
</dbReference>
<keyword evidence="5" id="KW-0378">Hydrolase</keyword>
<dbReference type="PANTHER" id="PTHR48475:SF2">
    <property type="entry name" value="RIBONUCLEASE H"/>
    <property type="match status" value="1"/>
</dbReference>
<dbReference type="SUPFAM" id="SSF53098">
    <property type="entry name" value="Ribonuclease H-like"/>
    <property type="match status" value="1"/>
</dbReference>
<dbReference type="Pfam" id="PF17917">
    <property type="entry name" value="RT_RNaseH"/>
    <property type="match status" value="1"/>
</dbReference>
<dbReference type="GO" id="GO:0004519">
    <property type="term" value="F:endonuclease activity"/>
    <property type="evidence" value="ECO:0007669"/>
    <property type="project" value="UniProtKB-KW"/>
</dbReference>
<dbReference type="Gene3D" id="3.30.420.10">
    <property type="entry name" value="Ribonuclease H-like superfamily/Ribonuclease H"/>
    <property type="match status" value="1"/>
</dbReference>
<dbReference type="Proteomes" id="UP000235145">
    <property type="component" value="Unassembled WGS sequence"/>
</dbReference>
<comment type="caution">
    <text evidence="8">The sequence shown here is derived from an EMBL/GenBank/DDBJ whole genome shotgun (WGS) entry which is preliminary data.</text>
</comment>
<evidence type="ECO:0000256" key="6">
    <source>
        <dbReference type="ARBA" id="ARBA00022918"/>
    </source>
</evidence>
<evidence type="ECO:0000256" key="5">
    <source>
        <dbReference type="ARBA" id="ARBA00022801"/>
    </source>
</evidence>
<reference evidence="8 9" key="1">
    <citation type="journal article" date="2017" name="Nat. Commun.">
        <title>Genome assembly with in vitro proximity ligation data and whole-genome triplication in lettuce.</title>
        <authorList>
            <person name="Reyes-Chin-Wo S."/>
            <person name="Wang Z."/>
            <person name="Yang X."/>
            <person name="Kozik A."/>
            <person name="Arikit S."/>
            <person name="Song C."/>
            <person name="Xia L."/>
            <person name="Froenicke L."/>
            <person name="Lavelle D.O."/>
            <person name="Truco M.J."/>
            <person name="Xia R."/>
            <person name="Zhu S."/>
            <person name="Xu C."/>
            <person name="Xu H."/>
            <person name="Xu X."/>
            <person name="Cox K."/>
            <person name="Korf I."/>
            <person name="Meyers B.C."/>
            <person name="Michelmore R.W."/>
        </authorList>
    </citation>
    <scope>NUCLEOTIDE SEQUENCE [LARGE SCALE GENOMIC DNA]</scope>
    <source>
        <strain evidence="9">cv. Salinas</strain>
        <tissue evidence="8">Seedlings</tissue>
    </source>
</reference>
<evidence type="ECO:0000313" key="9">
    <source>
        <dbReference type="Proteomes" id="UP000235145"/>
    </source>
</evidence>
<dbReference type="GO" id="GO:0003964">
    <property type="term" value="F:RNA-directed DNA polymerase activity"/>
    <property type="evidence" value="ECO:0007669"/>
    <property type="project" value="UniProtKB-KW"/>
</dbReference>
<dbReference type="InterPro" id="IPR012337">
    <property type="entry name" value="RNaseH-like_sf"/>
</dbReference>
<dbReference type="SUPFAM" id="SSF56672">
    <property type="entry name" value="DNA/RNA polymerases"/>
    <property type="match status" value="1"/>
</dbReference>
<dbReference type="InterPro" id="IPR036397">
    <property type="entry name" value="RNaseH_sf"/>
</dbReference>
<evidence type="ECO:0000256" key="3">
    <source>
        <dbReference type="ARBA" id="ARBA00022722"/>
    </source>
</evidence>
<feature type="domain" description="Reverse transcriptase RNase H-like" evidence="7">
    <location>
        <begin position="31"/>
        <end position="127"/>
    </location>
</feature>
<dbReference type="PANTHER" id="PTHR48475">
    <property type="entry name" value="RIBONUCLEASE H"/>
    <property type="match status" value="1"/>
</dbReference>
<evidence type="ECO:0000256" key="1">
    <source>
        <dbReference type="ARBA" id="ARBA00022679"/>
    </source>
</evidence>
<keyword evidence="9" id="KW-1185">Reference proteome</keyword>
<keyword evidence="3" id="KW-0540">Nuclease</keyword>
<evidence type="ECO:0000259" key="7">
    <source>
        <dbReference type="Pfam" id="PF17917"/>
    </source>
</evidence>
<evidence type="ECO:0000256" key="4">
    <source>
        <dbReference type="ARBA" id="ARBA00022759"/>
    </source>
</evidence>
<keyword evidence="6" id="KW-0695">RNA-directed DNA polymerase</keyword>
<protein>
    <recommendedName>
        <fullName evidence="7">Reverse transcriptase RNase H-like domain-containing protein</fullName>
    </recommendedName>
</protein>
<keyword evidence="1" id="KW-0808">Transferase</keyword>
<evidence type="ECO:0000256" key="2">
    <source>
        <dbReference type="ARBA" id="ARBA00022695"/>
    </source>
</evidence>
<evidence type="ECO:0000313" key="8">
    <source>
        <dbReference type="EMBL" id="KAJ0224816.1"/>
    </source>
</evidence>
<name>A0A9R1WLS8_LACSA</name>
<organism evidence="8 9">
    <name type="scientific">Lactuca sativa</name>
    <name type="common">Garden lettuce</name>
    <dbReference type="NCBI Taxonomy" id="4236"/>
    <lineage>
        <taxon>Eukaryota</taxon>
        <taxon>Viridiplantae</taxon>
        <taxon>Streptophyta</taxon>
        <taxon>Embryophyta</taxon>
        <taxon>Tracheophyta</taxon>
        <taxon>Spermatophyta</taxon>
        <taxon>Magnoliopsida</taxon>
        <taxon>eudicotyledons</taxon>
        <taxon>Gunneridae</taxon>
        <taxon>Pentapetalae</taxon>
        <taxon>asterids</taxon>
        <taxon>campanulids</taxon>
        <taxon>Asterales</taxon>
        <taxon>Asteraceae</taxon>
        <taxon>Cichorioideae</taxon>
        <taxon>Cichorieae</taxon>
        <taxon>Lactucinae</taxon>
        <taxon>Lactuca</taxon>
    </lineage>
</organism>
<keyword evidence="4" id="KW-0255">Endonuclease</keyword>
<dbReference type="InterPro" id="IPR041373">
    <property type="entry name" value="RT_RNaseH"/>
</dbReference>